<reference evidence="2" key="1">
    <citation type="journal article" date="2014" name="Proc. Natl. Acad. Sci. U.S.A.">
        <title>Extensive sampling of basidiomycete genomes demonstrates inadequacy of the white-rot/brown-rot paradigm for wood decay fungi.</title>
        <authorList>
            <person name="Riley R."/>
            <person name="Salamov A.A."/>
            <person name="Brown D.W."/>
            <person name="Nagy L.G."/>
            <person name="Floudas D."/>
            <person name="Held B.W."/>
            <person name="Levasseur A."/>
            <person name="Lombard V."/>
            <person name="Morin E."/>
            <person name="Otillar R."/>
            <person name="Lindquist E.A."/>
            <person name="Sun H."/>
            <person name="LaButti K.M."/>
            <person name="Schmutz J."/>
            <person name="Jabbour D."/>
            <person name="Luo H."/>
            <person name="Baker S.E."/>
            <person name="Pisabarro A.G."/>
            <person name="Walton J.D."/>
            <person name="Blanchette R.A."/>
            <person name="Henrissat B."/>
            <person name="Martin F."/>
            <person name="Cullen D."/>
            <person name="Hibbett D.S."/>
            <person name="Grigoriev I.V."/>
        </authorList>
    </citation>
    <scope>NUCLEOTIDE SEQUENCE [LARGE SCALE GENOMIC DNA]</scope>
    <source>
        <strain evidence="2">CBS 339.88</strain>
    </source>
</reference>
<dbReference type="Gene3D" id="3.80.10.10">
    <property type="entry name" value="Ribonuclease Inhibitor"/>
    <property type="match status" value="1"/>
</dbReference>
<accession>A0A067T1F3</accession>
<keyword evidence="2" id="KW-1185">Reference proteome</keyword>
<name>A0A067T1F3_GALM3</name>
<evidence type="ECO:0000313" key="1">
    <source>
        <dbReference type="EMBL" id="KDR76995.1"/>
    </source>
</evidence>
<sequence>MLGHLAGAIRSFKNVKKVIWEIGEHEPSWMHDLIMKTLPDLPLESLVISIYERTFPSLQLSQLSHLRRICIEWPGIYYNSADALFSELAKLISQSPKLSHLELCLPRSSLQTLIQNLIAISPLSLEHLSVAWMRVLPEDILHLSRHLRNLKYLGLNKYINSSSLNNQPHDEIWERLQAQEIYLNNISTDCIDDFLVSYLDSFEGLGHLRLTTKNVATQPVRLLAAISAHHANSLVEFDLFAEHGRDEWAWPFDDQLKALLPSLYNLKYLGVTTHSLPDAASSGDENHIHALISFCEKSFPRLEILTLYFSPFRFWNSGAEVHFFKHRKVVHPSAYAYGSLSKQLHQAITTYQVVNTPPSTFRIMTKAQMFVRLHDSRTGAFPFTLTE</sequence>
<organism evidence="1 2">
    <name type="scientific">Galerina marginata (strain CBS 339.88)</name>
    <dbReference type="NCBI Taxonomy" id="685588"/>
    <lineage>
        <taxon>Eukaryota</taxon>
        <taxon>Fungi</taxon>
        <taxon>Dikarya</taxon>
        <taxon>Basidiomycota</taxon>
        <taxon>Agaricomycotina</taxon>
        <taxon>Agaricomycetes</taxon>
        <taxon>Agaricomycetidae</taxon>
        <taxon>Agaricales</taxon>
        <taxon>Agaricineae</taxon>
        <taxon>Strophariaceae</taxon>
        <taxon>Galerina</taxon>
    </lineage>
</organism>
<gene>
    <name evidence="1" type="ORF">GALMADRAFT_423982</name>
</gene>
<dbReference type="STRING" id="685588.A0A067T1F3"/>
<dbReference type="HOGENOM" id="CLU_713803_0_0_1"/>
<dbReference type="Proteomes" id="UP000027222">
    <property type="component" value="Unassembled WGS sequence"/>
</dbReference>
<dbReference type="AlphaFoldDB" id="A0A067T1F3"/>
<protein>
    <recommendedName>
        <fullName evidence="3">F-box domain-containing protein</fullName>
    </recommendedName>
</protein>
<proteinExistence type="predicted"/>
<dbReference type="EMBL" id="KL142377">
    <property type="protein sequence ID" value="KDR76995.1"/>
    <property type="molecule type" value="Genomic_DNA"/>
</dbReference>
<dbReference type="SUPFAM" id="SSF52047">
    <property type="entry name" value="RNI-like"/>
    <property type="match status" value="1"/>
</dbReference>
<evidence type="ECO:0008006" key="3">
    <source>
        <dbReference type="Google" id="ProtNLM"/>
    </source>
</evidence>
<dbReference type="InterPro" id="IPR032675">
    <property type="entry name" value="LRR_dom_sf"/>
</dbReference>
<evidence type="ECO:0000313" key="2">
    <source>
        <dbReference type="Proteomes" id="UP000027222"/>
    </source>
</evidence>
<dbReference type="OrthoDB" id="3541472at2759"/>